<dbReference type="Proteomes" id="UP000578000">
    <property type="component" value="Unassembled WGS sequence"/>
</dbReference>
<feature type="transmembrane region" description="Helical" evidence="6">
    <location>
        <begin position="94"/>
        <end position="121"/>
    </location>
</feature>
<dbReference type="EMBL" id="JACHIE010000006">
    <property type="protein sequence ID" value="MBB6457048.1"/>
    <property type="molecule type" value="Genomic_DNA"/>
</dbReference>
<evidence type="ECO:0000256" key="6">
    <source>
        <dbReference type="SAM" id="Phobius"/>
    </source>
</evidence>
<comment type="caution">
    <text evidence="7">The sequence shown here is derived from an EMBL/GenBank/DDBJ whole genome shotgun (WGS) entry which is preliminary data.</text>
</comment>
<evidence type="ECO:0000256" key="3">
    <source>
        <dbReference type="ARBA" id="ARBA00022692"/>
    </source>
</evidence>
<feature type="transmembrane region" description="Helical" evidence="6">
    <location>
        <begin position="320"/>
        <end position="338"/>
    </location>
</feature>
<dbReference type="InterPro" id="IPR017039">
    <property type="entry name" value="Virul_fac_BrkB"/>
</dbReference>
<evidence type="ECO:0000256" key="2">
    <source>
        <dbReference type="ARBA" id="ARBA00022475"/>
    </source>
</evidence>
<dbReference type="PANTHER" id="PTHR30213">
    <property type="entry name" value="INNER MEMBRANE PROTEIN YHJD"/>
    <property type="match status" value="1"/>
</dbReference>
<feature type="transmembrane region" description="Helical" evidence="6">
    <location>
        <begin position="284"/>
        <end position="308"/>
    </location>
</feature>
<evidence type="ECO:0000313" key="7">
    <source>
        <dbReference type="EMBL" id="MBB6457048.1"/>
    </source>
</evidence>
<dbReference type="NCBIfam" id="TIGR00765">
    <property type="entry name" value="yihY_not_rbn"/>
    <property type="match status" value="1"/>
</dbReference>
<feature type="transmembrane region" description="Helical" evidence="6">
    <location>
        <begin position="252"/>
        <end position="272"/>
    </location>
</feature>
<evidence type="ECO:0000313" key="8">
    <source>
        <dbReference type="Proteomes" id="UP000578000"/>
    </source>
</evidence>
<keyword evidence="2" id="KW-1003">Cell membrane</keyword>
<keyword evidence="3 6" id="KW-0812">Transmembrane</keyword>
<dbReference type="Pfam" id="PF03631">
    <property type="entry name" value="Virul_fac_BrkB"/>
    <property type="match status" value="1"/>
</dbReference>
<dbReference type="RefSeq" id="WP_242005497.1">
    <property type="nucleotide sequence ID" value="NZ_BAABDB010000007.1"/>
</dbReference>
<name>A0A841QF67_9PROT</name>
<gene>
    <name evidence="7" type="ORF">HNR55_001636</name>
</gene>
<reference evidence="7 8" key="1">
    <citation type="submission" date="2020-08" db="EMBL/GenBank/DDBJ databases">
        <title>Genomic Encyclopedia of Type Strains, Phase IV (KMG-IV): sequencing the most valuable type-strain genomes for metagenomic binning, comparative biology and taxonomic classification.</title>
        <authorList>
            <person name="Goeker M."/>
        </authorList>
    </citation>
    <scope>NUCLEOTIDE SEQUENCE [LARGE SCALE GENOMIC DNA]</scope>
    <source>
        <strain evidence="7 8">DSM 4491</strain>
    </source>
</reference>
<keyword evidence="5 6" id="KW-0472">Membrane</keyword>
<dbReference type="GO" id="GO:0005886">
    <property type="term" value="C:plasma membrane"/>
    <property type="evidence" value="ECO:0007669"/>
    <property type="project" value="UniProtKB-SubCell"/>
</dbReference>
<accession>A0A841QF67</accession>
<keyword evidence="8" id="KW-1185">Reference proteome</keyword>
<dbReference type="PANTHER" id="PTHR30213:SF0">
    <property type="entry name" value="UPF0761 MEMBRANE PROTEIN YIHY"/>
    <property type="match status" value="1"/>
</dbReference>
<evidence type="ECO:0000256" key="1">
    <source>
        <dbReference type="ARBA" id="ARBA00004651"/>
    </source>
</evidence>
<comment type="subcellular location">
    <subcellularLocation>
        <location evidence="1">Cell membrane</location>
        <topology evidence="1">Multi-pass membrane protein</topology>
    </subcellularLocation>
</comment>
<sequence>MPDSTTGPPLAESMVRTWSARYRNRARPQIKDFSGFMQALWQSDRSPLPRRTGHDTPTQVARLRFASPWVMSRGDWRTILSNTVKNLVFGPTTLVAAGCAFYTTLSMFPAISAMISIYGLVFDVQTVAPQMDILRNLLPPSAFNLLYDRVQTLVAEPPSSLTVNLIISLSVALWSASAATRSILSALNIAYNTRENRNFLVFQATAFAMTLSGILGAVLTLALLVAMPLFLALPAILHIPTPPGSIEFLARWSGPVVMFTFETLALSALYRFGPDRKRRTQWRWVLPGALISTITWIIASLGFSYYVAHLASYNATYGPLGAFIAIMMWFFVTAWVVLMGAELNAQMEGYALGLIHPPETDSMLASKPATPTDCPQAPRADL</sequence>
<proteinExistence type="predicted"/>
<evidence type="ECO:0000256" key="4">
    <source>
        <dbReference type="ARBA" id="ARBA00022989"/>
    </source>
</evidence>
<organism evidence="7 8">
    <name type="scientific">Acetobacter lovaniensis</name>
    <dbReference type="NCBI Taxonomy" id="104100"/>
    <lineage>
        <taxon>Bacteria</taxon>
        <taxon>Pseudomonadati</taxon>
        <taxon>Pseudomonadota</taxon>
        <taxon>Alphaproteobacteria</taxon>
        <taxon>Acetobacterales</taxon>
        <taxon>Acetobacteraceae</taxon>
        <taxon>Acetobacter</taxon>
    </lineage>
</organism>
<dbReference type="AlphaFoldDB" id="A0A841QF67"/>
<protein>
    <submittedName>
        <fullName evidence="7">Membrane protein</fullName>
    </submittedName>
</protein>
<evidence type="ECO:0000256" key="5">
    <source>
        <dbReference type="ARBA" id="ARBA00023136"/>
    </source>
</evidence>
<feature type="transmembrane region" description="Helical" evidence="6">
    <location>
        <begin position="199"/>
        <end position="232"/>
    </location>
</feature>
<keyword evidence="4 6" id="KW-1133">Transmembrane helix</keyword>